<gene>
    <name evidence="1" type="ORF">C5O00_04275</name>
</gene>
<protein>
    <submittedName>
        <fullName evidence="1">Cell envelope biogenesis protein OmpA</fullName>
    </submittedName>
</protein>
<accession>A0A2S0HUR2</accession>
<dbReference type="OrthoDB" id="5347798at2"/>
<dbReference type="AlphaFoldDB" id="A0A2S0HUR2"/>
<evidence type="ECO:0000313" key="1">
    <source>
        <dbReference type="EMBL" id="AVI50421.1"/>
    </source>
</evidence>
<dbReference type="Proteomes" id="UP000238442">
    <property type="component" value="Chromosome"/>
</dbReference>
<dbReference type="EMBL" id="CP027062">
    <property type="protein sequence ID" value="AVI50421.1"/>
    <property type="molecule type" value="Genomic_DNA"/>
</dbReference>
<name>A0A2S0HUR2_9FLAO</name>
<evidence type="ECO:0000313" key="2">
    <source>
        <dbReference type="Proteomes" id="UP000238442"/>
    </source>
</evidence>
<keyword evidence="2" id="KW-1185">Reference proteome</keyword>
<sequence>MVKEDENKLKLLREILLIDDREVARAVSQRLETLSETLDKREKLSQKVDPIIEQRLDQFVSEIPTTLGPTITKTLKEQIENSKDQVVEALYPIMGKMIKRYIQNEIKLLSENINKKVNNTFSVAGFKRKIRSVFTGVKESDLILSESNMPTINEVFIIEKGSGLLLGNHSTTETMDKDMVSGMLTAIKSFVEDAFSGGAQNLEAIEYELYTIHIQNFFSYYIAVVVSGNYTRSFESKLENDLLELSKKLTSKITSLSREAVEEILIKHMANWS</sequence>
<dbReference type="KEGG" id="aue:C5O00_04275"/>
<organism evidence="1 2">
    <name type="scientific">Pukyongia salina</name>
    <dbReference type="NCBI Taxonomy" id="2094025"/>
    <lineage>
        <taxon>Bacteria</taxon>
        <taxon>Pseudomonadati</taxon>
        <taxon>Bacteroidota</taxon>
        <taxon>Flavobacteriia</taxon>
        <taxon>Flavobacteriales</taxon>
        <taxon>Flavobacteriaceae</taxon>
        <taxon>Pukyongia</taxon>
    </lineage>
</organism>
<proteinExistence type="predicted"/>
<reference evidence="1 2" key="1">
    <citation type="submission" date="2018-02" db="EMBL/GenBank/DDBJ databases">
        <title>Genomic analysis of the strain RR4-38 isolated from a seawater recirculating aquaculture system.</title>
        <authorList>
            <person name="Kim Y.-S."/>
            <person name="Jang Y.H."/>
            <person name="Kim K.-H."/>
        </authorList>
    </citation>
    <scope>NUCLEOTIDE SEQUENCE [LARGE SCALE GENOMIC DNA]</scope>
    <source>
        <strain evidence="1 2">RR4-38</strain>
    </source>
</reference>
<dbReference type="RefSeq" id="WP_105215250.1">
    <property type="nucleotide sequence ID" value="NZ_CP027062.1"/>
</dbReference>